<keyword evidence="5 13" id="KW-0812">Transmembrane</keyword>
<evidence type="ECO:0000256" key="4">
    <source>
        <dbReference type="ARBA" id="ARBA00022617"/>
    </source>
</evidence>
<evidence type="ECO:0000256" key="7">
    <source>
        <dbReference type="ARBA" id="ARBA00022982"/>
    </source>
</evidence>
<keyword evidence="7" id="KW-0249">Electron transport</keyword>
<dbReference type="Gene3D" id="1.20.120.1770">
    <property type="match status" value="1"/>
</dbReference>
<dbReference type="PANTHER" id="PTHR15422:SF45">
    <property type="entry name" value="CYTOCHROME B561 DOMAIN-CONTAINING PROTEIN"/>
    <property type="match status" value="1"/>
</dbReference>
<feature type="transmembrane region" description="Helical" evidence="13">
    <location>
        <begin position="141"/>
        <end position="162"/>
    </location>
</feature>
<comment type="cofactor">
    <cofactor evidence="1">
        <name>heme b</name>
        <dbReference type="ChEBI" id="CHEBI:60344"/>
    </cofactor>
</comment>
<evidence type="ECO:0000256" key="6">
    <source>
        <dbReference type="ARBA" id="ARBA00022723"/>
    </source>
</evidence>
<feature type="region of interest" description="Disordered" evidence="12">
    <location>
        <begin position="205"/>
        <end position="229"/>
    </location>
</feature>
<evidence type="ECO:0000259" key="14">
    <source>
        <dbReference type="PROSITE" id="PS50939"/>
    </source>
</evidence>
<dbReference type="GO" id="GO:0140571">
    <property type="term" value="F:transmembrane ascorbate ferrireductase activity"/>
    <property type="evidence" value="ECO:0007669"/>
    <property type="project" value="UniProtKB-EC"/>
</dbReference>
<evidence type="ECO:0000256" key="2">
    <source>
        <dbReference type="ARBA" id="ARBA00004141"/>
    </source>
</evidence>
<keyword evidence="4" id="KW-0349">Heme</keyword>
<evidence type="ECO:0000256" key="13">
    <source>
        <dbReference type="SAM" id="Phobius"/>
    </source>
</evidence>
<protein>
    <recommendedName>
        <fullName evidence="11">ascorbate ferrireductase (transmembrane)</fullName>
        <ecNumber evidence="11">7.2.1.3</ecNumber>
    </recommendedName>
</protein>
<evidence type="ECO:0000256" key="11">
    <source>
        <dbReference type="ARBA" id="ARBA00024225"/>
    </source>
</evidence>
<dbReference type="Proteomes" id="UP001634394">
    <property type="component" value="Unassembled WGS sequence"/>
</dbReference>
<evidence type="ECO:0000256" key="10">
    <source>
        <dbReference type="ARBA" id="ARBA00023136"/>
    </source>
</evidence>
<evidence type="ECO:0000256" key="9">
    <source>
        <dbReference type="ARBA" id="ARBA00023004"/>
    </source>
</evidence>
<gene>
    <name evidence="15" type="ORF">ACJMK2_016686</name>
</gene>
<reference evidence="15 16" key="1">
    <citation type="submission" date="2024-11" db="EMBL/GenBank/DDBJ databases">
        <title>Chromosome-level genome assembly of the freshwater bivalve Anodonta woodiana.</title>
        <authorList>
            <person name="Chen X."/>
        </authorList>
    </citation>
    <scope>NUCLEOTIDE SEQUENCE [LARGE SCALE GENOMIC DNA]</scope>
    <source>
        <strain evidence="15">MN2024</strain>
        <tissue evidence="15">Gills</tissue>
    </source>
</reference>
<feature type="transmembrane region" description="Helical" evidence="13">
    <location>
        <begin position="100"/>
        <end position="120"/>
    </location>
</feature>
<keyword evidence="16" id="KW-1185">Reference proteome</keyword>
<feature type="transmembrane region" description="Helical" evidence="13">
    <location>
        <begin position="174"/>
        <end position="194"/>
    </location>
</feature>
<dbReference type="PROSITE" id="PS50939">
    <property type="entry name" value="CYTOCHROME_B561"/>
    <property type="match status" value="1"/>
</dbReference>
<dbReference type="AlphaFoldDB" id="A0ABD3UUG0"/>
<feature type="domain" description="Cytochrome b561" evidence="14">
    <location>
        <begin position="1"/>
        <end position="200"/>
    </location>
</feature>
<evidence type="ECO:0000313" key="15">
    <source>
        <dbReference type="EMBL" id="KAL3853109.1"/>
    </source>
</evidence>
<accession>A0ABD3UUG0</accession>
<proteinExistence type="predicted"/>
<dbReference type="InterPro" id="IPR045150">
    <property type="entry name" value="CYB561D1/2"/>
</dbReference>
<dbReference type="PANTHER" id="PTHR15422">
    <property type="entry name" value="OS05G0565100 PROTEIN"/>
    <property type="match status" value="1"/>
</dbReference>
<feature type="transmembrane region" description="Helical" evidence="13">
    <location>
        <begin position="29"/>
        <end position="49"/>
    </location>
</feature>
<keyword evidence="10 13" id="KW-0472">Membrane</keyword>
<keyword evidence="6" id="KW-0479">Metal-binding</keyword>
<sequence>MKMVAHVVAIGLAAFIIYTAWPGSSLFSWHPTCMALAFVCLMFEGLLVFNRESSLFSNVSHASKILTHQLMNIGAFIFALTGFLIIYYNKNLNNKDHFTTWHGVLGLVTVCYLPLQMTGGAIAKYPALRNILKMKLSAIKLYHATSGSIVLALASCTLLTAFHSNWFTQQVGDVVWWVCLACLTVIPMIGLNQITSAYLPRSVRNPATEGKDEEKSETNKIKRKTTKAK</sequence>
<dbReference type="GO" id="GO:0046872">
    <property type="term" value="F:metal ion binding"/>
    <property type="evidence" value="ECO:0007669"/>
    <property type="project" value="UniProtKB-KW"/>
</dbReference>
<comment type="subcellular location">
    <subcellularLocation>
        <location evidence="2">Membrane</location>
        <topology evidence="2">Multi-pass membrane protein</topology>
    </subcellularLocation>
</comment>
<keyword evidence="9" id="KW-0408">Iron</keyword>
<evidence type="ECO:0000256" key="3">
    <source>
        <dbReference type="ARBA" id="ARBA00022448"/>
    </source>
</evidence>
<evidence type="ECO:0000256" key="8">
    <source>
        <dbReference type="ARBA" id="ARBA00022989"/>
    </source>
</evidence>
<dbReference type="EC" id="7.2.1.3" evidence="11"/>
<evidence type="ECO:0000256" key="12">
    <source>
        <dbReference type="SAM" id="MobiDB-lite"/>
    </source>
</evidence>
<dbReference type="CDD" id="cd08761">
    <property type="entry name" value="Cyt_b561_CYB561D2_like"/>
    <property type="match status" value="1"/>
</dbReference>
<name>A0ABD3UUG0_SINWO</name>
<comment type="caution">
    <text evidence="15">The sequence shown here is derived from an EMBL/GenBank/DDBJ whole genome shotgun (WGS) entry which is preliminary data.</text>
</comment>
<organism evidence="15 16">
    <name type="scientific">Sinanodonta woodiana</name>
    <name type="common">Chinese pond mussel</name>
    <name type="synonym">Anodonta woodiana</name>
    <dbReference type="NCBI Taxonomy" id="1069815"/>
    <lineage>
        <taxon>Eukaryota</taxon>
        <taxon>Metazoa</taxon>
        <taxon>Spiralia</taxon>
        <taxon>Lophotrochozoa</taxon>
        <taxon>Mollusca</taxon>
        <taxon>Bivalvia</taxon>
        <taxon>Autobranchia</taxon>
        <taxon>Heteroconchia</taxon>
        <taxon>Palaeoheterodonta</taxon>
        <taxon>Unionida</taxon>
        <taxon>Unionoidea</taxon>
        <taxon>Unionidae</taxon>
        <taxon>Unioninae</taxon>
        <taxon>Sinanodonta</taxon>
    </lineage>
</organism>
<dbReference type="GO" id="GO:0016020">
    <property type="term" value="C:membrane"/>
    <property type="evidence" value="ECO:0007669"/>
    <property type="project" value="UniProtKB-SubCell"/>
</dbReference>
<feature type="transmembrane region" description="Helical" evidence="13">
    <location>
        <begin position="70"/>
        <end position="88"/>
    </location>
</feature>
<dbReference type="InterPro" id="IPR006593">
    <property type="entry name" value="Cyt_b561/ferric_Rdtase_TM"/>
</dbReference>
<dbReference type="SMART" id="SM00665">
    <property type="entry name" value="B561"/>
    <property type="match status" value="1"/>
</dbReference>
<evidence type="ECO:0000313" key="16">
    <source>
        <dbReference type="Proteomes" id="UP001634394"/>
    </source>
</evidence>
<keyword evidence="3" id="KW-0813">Transport</keyword>
<dbReference type="Pfam" id="PF03188">
    <property type="entry name" value="Cytochrom_B561"/>
    <property type="match status" value="1"/>
</dbReference>
<evidence type="ECO:0000256" key="5">
    <source>
        <dbReference type="ARBA" id="ARBA00022692"/>
    </source>
</evidence>
<keyword evidence="8 13" id="KW-1133">Transmembrane helix</keyword>
<dbReference type="EMBL" id="JBJQND010000015">
    <property type="protein sequence ID" value="KAL3853109.1"/>
    <property type="molecule type" value="Genomic_DNA"/>
</dbReference>
<feature type="compositionally biased region" description="Basic and acidic residues" evidence="12">
    <location>
        <begin position="209"/>
        <end position="220"/>
    </location>
</feature>
<evidence type="ECO:0000256" key="1">
    <source>
        <dbReference type="ARBA" id="ARBA00001970"/>
    </source>
</evidence>